<dbReference type="SMART" id="SM01074">
    <property type="entry name" value="Cdc6_C"/>
    <property type="match status" value="1"/>
</dbReference>
<feature type="domain" description="Cdc6 C-terminal" evidence="6">
    <location>
        <begin position="320"/>
        <end position="404"/>
    </location>
</feature>
<evidence type="ECO:0000313" key="7">
    <source>
        <dbReference type="EMBL" id="ABL77675.1"/>
    </source>
</evidence>
<evidence type="ECO:0000256" key="5">
    <source>
        <dbReference type="HAMAP-Rule" id="MF_01407"/>
    </source>
</evidence>
<dbReference type="HAMAP" id="MF_01407">
    <property type="entry name" value="ORC1_type_DNA_replic_protein"/>
    <property type="match status" value="1"/>
</dbReference>
<dbReference type="AlphaFoldDB" id="A1RWU5"/>
<dbReference type="eggNOG" id="arCOG00467">
    <property type="taxonomic scope" value="Archaea"/>
</dbReference>
<dbReference type="Pfam" id="PF09079">
    <property type="entry name" value="WHD_Cdc6"/>
    <property type="match status" value="1"/>
</dbReference>
<dbReference type="Gene3D" id="1.10.10.10">
    <property type="entry name" value="Winged helix-like DNA-binding domain superfamily/Winged helix DNA-binding domain"/>
    <property type="match status" value="1"/>
</dbReference>
<evidence type="ECO:0000256" key="2">
    <source>
        <dbReference type="ARBA" id="ARBA00022705"/>
    </source>
</evidence>
<dbReference type="HOGENOM" id="CLU_025112_3_2_2"/>
<dbReference type="STRING" id="368408.Tpen_0265"/>
<dbReference type="InterPro" id="IPR027417">
    <property type="entry name" value="P-loop_NTPase"/>
</dbReference>
<evidence type="ECO:0000259" key="6">
    <source>
        <dbReference type="SMART" id="SM01074"/>
    </source>
</evidence>
<dbReference type="PANTHER" id="PTHR10763:SF31">
    <property type="entry name" value="ORC1-TYPE DNA REPLICATION PROTEIN 2"/>
    <property type="match status" value="1"/>
</dbReference>
<dbReference type="EMBL" id="CP000505">
    <property type="protein sequence ID" value="ABL77675.1"/>
    <property type="molecule type" value="Genomic_DNA"/>
</dbReference>
<protein>
    <recommendedName>
        <fullName evidence="5">ORC1-type DNA replication protein</fullName>
    </recommendedName>
</protein>
<dbReference type="InterPro" id="IPR036390">
    <property type="entry name" value="WH_DNA-bd_sf"/>
</dbReference>
<comment type="function">
    <text evidence="5">Involved in regulation of DNA replication.</text>
</comment>
<dbReference type="NCBIfam" id="TIGR02928">
    <property type="entry name" value="orc1/cdc6 family replication initiation protein"/>
    <property type="match status" value="1"/>
</dbReference>
<keyword evidence="2 5" id="KW-0235">DNA replication</keyword>
<proteinExistence type="inferred from homology"/>
<evidence type="ECO:0000256" key="1">
    <source>
        <dbReference type="ARBA" id="ARBA00006184"/>
    </source>
</evidence>
<dbReference type="Pfam" id="PF13401">
    <property type="entry name" value="AAA_22"/>
    <property type="match status" value="1"/>
</dbReference>
<feature type="binding site" evidence="5">
    <location>
        <position position="215"/>
    </location>
    <ligand>
        <name>ATP</name>
        <dbReference type="ChEBI" id="CHEBI:30616"/>
    </ligand>
</feature>
<dbReference type="OrthoDB" id="195574at2157"/>
<feature type="binding site" evidence="5">
    <location>
        <position position="227"/>
    </location>
    <ligand>
        <name>ATP</name>
        <dbReference type="ChEBI" id="CHEBI:30616"/>
    </ligand>
</feature>
<dbReference type="Pfam" id="PF22703">
    <property type="entry name" value="Cdc6_lid"/>
    <property type="match status" value="1"/>
</dbReference>
<dbReference type="GeneID" id="4601683"/>
<dbReference type="GO" id="GO:0005524">
    <property type="term" value="F:ATP binding"/>
    <property type="evidence" value="ECO:0007669"/>
    <property type="project" value="UniProtKB-UniRule"/>
</dbReference>
<dbReference type="InterPro" id="IPR055237">
    <property type="entry name" value="Cdc6_lid"/>
</dbReference>
<evidence type="ECO:0000256" key="4">
    <source>
        <dbReference type="ARBA" id="ARBA00022840"/>
    </source>
</evidence>
<dbReference type="InterPro" id="IPR014277">
    <property type="entry name" value="Orc1/Cdc6_arc"/>
</dbReference>
<keyword evidence="4 5" id="KW-0067">ATP-binding</keyword>
<dbReference type="InterPro" id="IPR015163">
    <property type="entry name" value="Cdc6_C"/>
</dbReference>
<dbReference type="Gene3D" id="3.40.50.300">
    <property type="entry name" value="P-loop containing nucleotide triphosphate hydrolases"/>
    <property type="match status" value="1"/>
</dbReference>
<keyword evidence="3 5" id="KW-0547">Nucleotide-binding</keyword>
<dbReference type="Proteomes" id="UP000000641">
    <property type="component" value="Chromosome"/>
</dbReference>
<accession>A1RWU5</accession>
<keyword evidence="8" id="KW-1185">Reference proteome</keyword>
<dbReference type="PANTHER" id="PTHR10763">
    <property type="entry name" value="CELL DIVISION CONTROL PROTEIN 6-RELATED"/>
    <property type="match status" value="1"/>
</dbReference>
<feature type="binding site" evidence="5">
    <location>
        <begin position="66"/>
        <end position="70"/>
    </location>
    <ligand>
        <name>ATP</name>
        <dbReference type="ChEBI" id="CHEBI:30616"/>
    </ligand>
</feature>
<evidence type="ECO:0000256" key="3">
    <source>
        <dbReference type="ARBA" id="ARBA00022741"/>
    </source>
</evidence>
<sequence length="437" mass="49713">MSFSYDGYARPRRIILDERKLSSEYVPLKLPHRAEQIAETLRVMQDVIRGQKDVLRTIIYAGQAGTGKTAVARTIGREVKDKAAKGKIPPILVSYVNAQEYRTKFQVFRKIGSDCGLDIPRRGFSSQELAEYVFGFISRRENNALIILDEADILAKQKDGNELFYVFSRVREVLPEVQLGLGLIVIFRQLDESLAYLDKAVVSSLSGRVVRFNPYTSQQLQDILWARIRDEGAIREEAVSEEIIEMIADTVGYNPDTKSGIGDARMAIKVLYYSALRAEGEERETILPEDVRYVVNQGVLPSYIDEETVTRLPLHEKLLLLAITELLLLEREKAYVNMGEVVIQYEDVCNKFGEKPLRYTRIWEKVQFLKKMGLVDTRTGRGETRGRTTMITFPGLPANSVVGINRIPLDLLEKILRDSIEKELSSRGEERGEELTE</sequence>
<evidence type="ECO:0000313" key="8">
    <source>
        <dbReference type="Proteomes" id="UP000000641"/>
    </source>
</evidence>
<dbReference type="InterPro" id="IPR050311">
    <property type="entry name" value="ORC1/CDC6"/>
</dbReference>
<gene>
    <name evidence="7" type="ordered locus">Tpen_0265</name>
</gene>
<name>A1RWU5_THEPD</name>
<dbReference type="KEGG" id="tpe:Tpen_0265"/>
<dbReference type="EnsemblBacteria" id="ABL77675">
    <property type="protein sequence ID" value="ABL77675"/>
    <property type="gene ID" value="Tpen_0265"/>
</dbReference>
<dbReference type="SUPFAM" id="SSF46785">
    <property type="entry name" value="Winged helix' DNA-binding domain"/>
    <property type="match status" value="1"/>
</dbReference>
<dbReference type="GO" id="GO:0016887">
    <property type="term" value="F:ATP hydrolysis activity"/>
    <property type="evidence" value="ECO:0007669"/>
    <property type="project" value="InterPro"/>
</dbReference>
<dbReference type="RefSeq" id="WP_011751940.1">
    <property type="nucleotide sequence ID" value="NC_008698.1"/>
</dbReference>
<dbReference type="CDD" id="cd08768">
    <property type="entry name" value="Cdc6_C"/>
    <property type="match status" value="1"/>
</dbReference>
<comment type="similarity">
    <text evidence="1 5">Belongs to the CDC6/cdc18 family.</text>
</comment>
<dbReference type="Gene3D" id="1.10.8.60">
    <property type="match status" value="1"/>
</dbReference>
<dbReference type="GO" id="GO:0006260">
    <property type="term" value="P:DNA replication"/>
    <property type="evidence" value="ECO:0007669"/>
    <property type="project" value="UniProtKB-UniRule"/>
</dbReference>
<organism evidence="7 8">
    <name type="scientific">Thermofilum pendens (strain DSM 2475 / Hrk 5)</name>
    <dbReference type="NCBI Taxonomy" id="368408"/>
    <lineage>
        <taxon>Archaea</taxon>
        <taxon>Thermoproteota</taxon>
        <taxon>Thermoprotei</taxon>
        <taxon>Thermofilales</taxon>
        <taxon>Thermofilaceae</taxon>
        <taxon>Thermofilum</taxon>
    </lineage>
</organism>
<dbReference type="SUPFAM" id="SSF52540">
    <property type="entry name" value="P-loop containing nucleoside triphosphate hydrolases"/>
    <property type="match status" value="1"/>
</dbReference>
<dbReference type="InterPro" id="IPR036388">
    <property type="entry name" value="WH-like_DNA-bd_sf"/>
</dbReference>
<reference evidence="8" key="1">
    <citation type="journal article" date="2008" name="J. Bacteriol.">
        <title>Genome sequence of Thermofilum pendens reveals an exceptional loss of biosynthetic pathways without genome reduction.</title>
        <authorList>
            <person name="Anderson I."/>
            <person name="Rodriguez J."/>
            <person name="Susanti D."/>
            <person name="Porat I."/>
            <person name="Reich C."/>
            <person name="Ulrich L.E."/>
            <person name="Elkins J.G."/>
            <person name="Mavromatis K."/>
            <person name="Lykidis A."/>
            <person name="Kim E."/>
            <person name="Thompson L.S."/>
            <person name="Nolan M."/>
            <person name="Land M."/>
            <person name="Copeland A."/>
            <person name="Lapidus A."/>
            <person name="Lucas S."/>
            <person name="Detter C."/>
            <person name="Zhulin I.B."/>
            <person name="Olsen G.J."/>
            <person name="Whitman W."/>
            <person name="Mukhopadhyay B."/>
            <person name="Bristow J."/>
            <person name="Kyrpides N."/>
        </authorList>
    </citation>
    <scope>NUCLEOTIDE SEQUENCE [LARGE SCALE GENOMIC DNA]</scope>
    <source>
        <strain evidence="8">DSM 2475 / Hrk 5</strain>
    </source>
</reference>
<dbReference type="InterPro" id="IPR049945">
    <property type="entry name" value="AAA_22"/>
</dbReference>